<dbReference type="GO" id="GO:0005829">
    <property type="term" value="C:cytosol"/>
    <property type="evidence" value="ECO:0007669"/>
    <property type="project" value="TreeGrafter"/>
</dbReference>
<name>A0A494X6Z7_9BURK</name>
<organism evidence="2 3">
    <name type="scientific">Pararobbsia silviterrae</name>
    <dbReference type="NCBI Taxonomy" id="1792498"/>
    <lineage>
        <taxon>Bacteria</taxon>
        <taxon>Pseudomonadati</taxon>
        <taxon>Pseudomonadota</taxon>
        <taxon>Betaproteobacteria</taxon>
        <taxon>Burkholderiales</taxon>
        <taxon>Burkholderiaceae</taxon>
        <taxon>Pararobbsia</taxon>
    </lineage>
</organism>
<accession>A0A494X6Z7</accession>
<dbReference type="Pfam" id="PF00117">
    <property type="entry name" value="GATase"/>
    <property type="match status" value="1"/>
</dbReference>
<comment type="caution">
    <text evidence="2">The sequence shown here is derived from an EMBL/GenBank/DDBJ whole genome shotgun (WGS) entry which is preliminary data.</text>
</comment>
<gene>
    <name evidence="2" type="ORF">D7S86_25155</name>
</gene>
<feature type="domain" description="Glutamine amidotransferase" evidence="1">
    <location>
        <begin position="21"/>
        <end position="186"/>
    </location>
</feature>
<evidence type="ECO:0000313" key="2">
    <source>
        <dbReference type="EMBL" id="RKP46210.1"/>
    </source>
</evidence>
<dbReference type="NCBIfam" id="NF005458">
    <property type="entry name" value="PRK07053.1"/>
    <property type="match status" value="1"/>
</dbReference>
<proteinExistence type="predicted"/>
<dbReference type="AlphaFoldDB" id="A0A494X6Z7"/>
<dbReference type="EMBL" id="RBZU01000015">
    <property type="protein sequence ID" value="RKP46210.1"/>
    <property type="molecule type" value="Genomic_DNA"/>
</dbReference>
<dbReference type="GO" id="GO:0016740">
    <property type="term" value="F:transferase activity"/>
    <property type="evidence" value="ECO:0007669"/>
    <property type="project" value="UniProtKB-KW"/>
</dbReference>
<sequence>MRRALAITHVAFEDLGSLEPALLEAGFDIESIDACTADLRAIDPEEADLLVVLGGPIGVYERETYPFIGPEIELIRERLAARLPTLGICLGAQLLAAALDAKVYPGTAGKEIGWAPVQAVPGVVAPPWFDSVLEPGLRVLHWHGDTFDLPDGATLLASTAQYRNQAFAVGDYALGLQFHPEVTAQRLERWLVGHASELAQARTDIHALRSQSHAFAPVLETAAQLLWQQWLTAAFDGEVQSTR</sequence>
<dbReference type="SUPFAM" id="SSF52317">
    <property type="entry name" value="Class I glutamine amidotransferase-like"/>
    <property type="match status" value="1"/>
</dbReference>
<protein>
    <submittedName>
        <fullName evidence="2">Glutamine amidotransferase</fullName>
    </submittedName>
</protein>
<evidence type="ECO:0000259" key="1">
    <source>
        <dbReference type="Pfam" id="PF00117"/>
    </source>
</evidence>
<dbReference type="InterPro" id="IPR017926">
    <property type="entry name" value="GATASE"/>
</dbReference>
<keyword evidence="3" id="KW-1185">Reference proteome</keyword>
<dbReference type="Proteomes" id="UP000270342">
    <property type="component" value="Unassembled WGS sequence"/>
</dbReference>
<dbReference type="InterPro" id="IPR029062">
    <property type="entry name" value="Class_I_gatase-like"/>
</dbReference>
<evidence type="ECO:0000313" key="3">
    <source>
        <dbReference type="Proteomes" id="UP000270342"/>
    </source>
</evidence>
<keyword evidence="2" id="KW-0808">Transferase</keyword>
<keyword evidence="2" id="KW-0315">Glutamine amidotransferase</keyword>
<dbReference type="Gene3D" id="3.40.50.880">
    <property type="match status" value="1"/>
</dbReference>
<dbReference type="CDD" id="cd01741">
    <property type="entry name" value="GATase1_1"/>
    <property type="match status" value="1"/>
</dbReference>
<dbReference type="PROSITE" id="PS51273">
    <property type="entry name" value="GATASE_TYPE_1"/>
    <property type="match status" value="1"/>
</dbReference>
<reference evidence="2 3" key="1">
    <citation type="submission" date="2018-10" db="EMBL/GenBank/DDBJ databases">
        <title>Robbsia sp. DHC34, isolated from soil.</title>
        <authorList>
            <person name="Gao Z.-H."/>
            <person name="Qiu L.-H."/>
        </authorList>
    </citation>
    <scope>NUCLEOTIDE SEQUENCE [LARGE SCALE GENOMIC DNA]</scope>
    <source>
        <strain evidence="2 3">DHC34</strain>
    </source>
</reference>
<dbReference type="PANTHER" id="PTHR42695">
    <property type="entry name" value="GLUTAMINE AMIDOTRANSFERASE YLR126C-RELATED"/>
    <property type="match status" value="1"/>
</dbReference>
<dbReference type="InterPro" id="IPR044992">
    <property type="entry name" value="ChyE-like"/>
</dbReference>
<dbReference type="RefSeq" id="WP_121090598.1">
    <property type="nucleotide sequence ID" value="NZ_RBZU01000015.1"/>
</dbReference>
<dbReference type="OrthoDB" id="9813383at2"/>
<dbReference type="FunFam" id="3.40.50.880:FF:000033">
    <property type="entry name" value="Glutamine amidotransferase class-I"/>
    <property type="match status" value="1"/>
</dbReference>
<dbReference type="PANTHER" id="PTHR42695:SF5">
    <property type="entry name" value="GLUTAMINE AMIDOTRANSFERASE YLR126C-RELATED"/>
    <property type="match status" value="1"/>
</dbReference>